<dbReference type="InterPro" id="IPR006917">
    <property type="entry name" value="SOUL_heme-bd"/>
</dbReference>
<evidence type="ECO:0008006" key="3">
    <source>
        <dbReference type="Google" id="ProtNLM"/>
    </source>
</evidence>
<dbReference type="PANTHER" id="PTHR11220:SF1">
    <property type="entry name" value="HEME-BINDING PROTEIN 2"/>
    <property type="match status" value="1"/>
</dbReference>
<reference evidence="1 2" key="1">
    <citation type="submission" date="2019-06" db="EMBL/GenBank/DDBJ databases">
        <authorList>
            <person name="Rodrigo-Torres L."/>
            <person name="Arahal R. D."/>
            <person name="Lucena T."/>
        </authorList>
    </citation>
    <scope>NUCLEOTIDE SEQUENCE [LARGE SCALE GENOMIC DNA]</scope>
    <source>
        <strain evidence="1 2">SB0023/3</strain>
    </source>
</reference>
<dbReference type="Proteomes" id="UP000410984">
    <property type="component" value="Unassembled WGS sequence"/>
</dbReference>
<dbReference type="PANTHER" id="PTHR11220">
    <property type="entry name" value="HEME-BINDING PROTEIN-RELATED"/>
    <property type="match status" value="1"/>
</dbReference>
<protein>
    <recommendedName>
        <fullName evidence="3">Heme-binding protein</fullName>
    </recommendedName>
</protein>
<dbReference type="SUPFAM" id="SSF55136">
    <property type="entry name" value="Probable bacterial effector-binding domain"/>
    <property type="match status" value="1"/>
</dbReference>
<name>A0A509E8G5_9HYPH</name>
<proteinExistence type="predicted"/>
<dbReference type="Pfam" id="PF04832">
    <property type="entry name" value="SOUL"/>
    <property type="match status" value="1"/>
</dbReference>
<organism evidence="1 2">
    <name type="scientific">Methylobacterium symbioticum</name>
    <dbReference type="NCBI Taxonomy" id="2584084"/>
    <lineage>
        <taxon>Bacteria</taxon>
        <taxon>Pseudomonadati</taxon>
        <taxon>Pseudomonadota</taxon>
        <taxon>Alphaproteobacteria</taxon>
        <taxon>Hyphomicrobiales</taxon>
        <taxon>Methylobacteriaceae</taxon>
        <taxon>Methylobacterium</taxon>
    </lineage>
</organism>
<accession>A0A509E8G5</accession>
<evidence type="ECO:0000313" key="1">
    <source>
        <dbReference type="EMBL" id="VUD70460.1"/>
    </source>
</evidence>
<sequence>MERLREIGLVSVTPTSDASLLDKFLYYLITCLESALSVVGIRATYEQPRYAVVGRLDRGVEIRAYEGRVAVETATKGQQDGEAFGRLFRYITGANRDGDRIAMTTPVETKGRLIAMTVPVEQGAAGTMRFYLPHKVVEAGAPEPTEPGVRLVRIPPERLAVLRFSGSATPEAREEQARILTEVLDKASRKPAEPPFFMGYDPPFSIPFLRRNEMAVRLPSSGP</sequence>
<dbReference type="Gene3D" id="3.20.80.10">
    <property type="entry name" value="Regulatory factor, effector binding domain"/>
    <property type="match status" value="1"/>
</dbReference>
<dbReference type="EMBL" id="CABFPH010000009">
    <property type="protein sequence ID" value="VUD70460.1"/>
    <property type="molecule type" value="Genomic_DNA"/>
</dbReference>
<dbReference type="AlphaFoldDB" id="A0A509E8G5"/>
<gene>
    <name evidence="1" type="ORF">MET9862_01028</name>
</gene>
<keyword evidence="2" id="KW-1185">Reference proteome</keyword>
<evidence type="ECO:0000313" key="2">
    <source>
        <dbReference type="Proteomes" id="UP000410984"/>
    </source>
</evidence>
<dbReference type="InterPro" id="IPR011256">
    <property type="entry name" value="Reg_factor_effector_dom_sf"/>
</dbReference>